<protein>
    <submittedName>
        <fullName evidence="1">Uncharacterized protein</fullName>
    </submittedName>
</protein>
<evidence type="ECO:0000313" key="2">
    <source>
        <dbReference type="Proteomes" id="UP000478052"/>
    </source>
</evidence>
<proteinExistence type="predicted"/>
<dbReference type="EMBL" id="VUJU01003938">
    <property type="protein sequence ID" value="KAF0756115.1"/>
    <property type="molecule type" value="Genomic_DNA"/>
</dbReference>
<sequence>MRRQKKNRNLYVSEDGSFSAIRNDIIEHLLNYVNEELSKCHGLICSDFELVEFVTSYREVSRSLRSSLSSETVKNALYIKINMPVVAEFDPQPAVLKWLNSKKKALKSSSTG</sequence>
<organism evidence="1 2">
    <name type="scientific">Aphis craccivora</name>
    <name type="common">Cowpea aphid</name>
    <dbReference type="NCBI Taxonomy" id="307492"/>
    <lineage>
        <taxon>Eukaryota</taxon>
        <taxon>Metazoa</taxon>
        <taxon>Ecdysozoa</taxon>
        <taxon>Arthropoda</taxon>
        <taxon>Hexapoda</taxon>
        <taxon>Insecta</taxon>
        <taxon>Pterygota</taxon>
        <taxon>Neoptera</taxon>
        <taxon>Paraneoptera</taxon>
        <taxon>Hemiptera</taxon>
        <taxon>Sternorrhyncha</taxon>
        <taxon>Aphidomorpha</taxon>
        <taxon>Aphidoidea</taxon>
        <taxon>Aphididae</taxon>
        <taxon>Aphidini</taxon>
        <taxon>Aphis</taxon>
        <taxon>Aphis</taxon>
    </lineage>
</organism>
<dbReference type="Proteomes" id="UP000478052">
    <property type="component" value="Unassembled WGS sequence"/>
</dbReference>
<comment type="caution">
    <text evidence="1">The sequence shown here is derived from an EMBL/GenBank/DDBJ whole genome shotgun (WGS) entry which is preliminary data.</text>
</comment>
<name>A0A6G0YI74_APHCR</name>
<reference evidence="1 2" key="1">
    <citation type="submission" date="2019-08" db="EMBL/GenBank/DDBJ databases">
        <title>Whole genome of Aphis craccivora.</title>
        <authorList>
            <person name="Voronova N.V."/>
            <person name="Shulinski R.S."/>
            <person name="Bandarenka Y.V."/>
            <person name="Zhorov D.G."/>
            <person name="Warner D."/>
        </authorList>
    </citation>
    <scope>NUCLEOTIDE SEQUENCE [LARGE SCALE GENOMIC DNA]</scope>
    <source>
        <strain evidence="1">180601</strain>
        <tissue evidence="1">Whole Body</tissue>
    </source>
</reference>
<gene>
    <name evidence="1" type="ORF">FWK35_00004770</name>
</gene>
<evidence type="ECO:0000313" key="1">
    <source>
        <dbReference type="EMBL" id="KAF0756115.1"/>
    </source>
</evidence>
<keyword evidence="2" id="KW-1185">Reference proteome</keyword>
<dbReference type="AlphaFoldDB" id="A0A6G0YI74"/>
<accession>A0A6G0YI74</accession>